<feature type="transmembrane region" description="Helical" evidence="1">
    <location>
        <begin position="25"/>
        <end position="44"/>
    </location>
</feature>
<sequence>MQEGAAERIPLDLLDAGAVRKRARLVAAGGVIVAAAFGGVVGLLGGRLPGLITAAVVLVPLLLLAWSESRRRVWLQGSTVSVRAFGIRSVDLHHADQLDLLITDVRGTRTVGLFMQAGGKAINLALAIYAGTGGRELGVFPLRRLADTLAGSGDARGLVYSELLVAQLRAEARGEAAADRPLYRLGSLAPGGRLAQKLHPDAVSRFVTTLDS</sequence>
<accession>A0A5B2XE34</accession>
<dbReference type="Proteomes" id="UP000323454">
    <property type="component" value="Unassembled WGS sequence"/>
</dbReference>
<keyword evidence="1" id="KW-0472">Membrane</keyword>
<gene>
    <name evidence="2" type="ORF">F0L68_14540</name>
</gene>
<reference evidence="2 3" key="2">
    <citation type="submission" date="2019-09" db="EMBL/GenBank/DDBJ databases">
        <authorList>
            <person name="Jin C."/>
        </authorList>
    </citation>
    <scope>NUCLEOTIDE SEQUENCE [LARGE SCALE GENOMIC DNA]</scope>
    <source>
        <strain evidence="2 3">AN110305</strain>
    </source>
</reference>
<reference evidence="2 3" key="1">
    <citation type="submission" date="2019-09" db="EMBL/GenBank/DDBJ databases">
        <title>Goodfellowia gen. nov., a new genus of the Pseudonocardineae related to Actinoalloteichus, containing Goodfellowia coeruleoviolacea gen. nov., comb. nov. gen. nov., comb. nov.</title>
        <authorList>
            <person name="Labeda D."/>
        </authorList>
    </citation>
    <scope>NUCLEOTIDE SEQUENCE [LARGE SCALE GENOMIC DNA]</scope>
    <source>
        <strain evidence="2 3">AN110305</strain>
    </source>
</reference>
<keyword evidence="1" id="KW-1133">Transmembrane helix</keyword>
<dbReference type="AlphaFoldDB" id="A0A5B2XE34"/>
<dbReference type="OrthoDB" id="4545264at2"/>
<comment type="caution">
    <text evidence="2">The sequence shown here is derived from an EMBL/GenBank/DDBJ whole genome shotgun (WGS) entry which is preliminary data.</text>
</comment>
<dbReference type="EMBL" id="VUOB01000023">
    <property type="protein sequence ID" value="KAA2262008.1"/>
    <property type="molecule type" value="Genomic_DNA"/>
</dbReference>
<protein>
    <submittedName>
        <fullName evidence="2">Uncharacterized protein</fullName>
    </submittedName>
</protein>
<name>A0A5B2XE34_9PSEU</name>
<evidence type="ECO:0000313" key="2">
    <source>
        <dbReference type="EMBL" id="KAA2262008.1"/>
    </source>
</evidence>
<keyword evidence="3" id="KW-1185">Reference proteome</keyword>
<evidence type="ECO:0000256" key="1">
    <source>
        <dbReference type="SAM" id="Phobius"/>
    </source>
</evidence>
<keyword evidence="1" id="KW-0812">Transmembrane</keyword>
<evidence type="ECO:0000313" key="3">
    <source>
        <dbReference type="Proteomes" id="UP000323454"/>
    </source>
</evidence>
<proteinExistence type="predicted"/>
<feature type="transmembrane region" description="Helical" evidence="1">
    <location>
        <begin position="50"/>
        <end position="66"/>
    </location>
</feature>
<organism evidence="2 3">
    <name type="scientific">Solihabitans fulvus</name>
    <dbReference type="NCBI Taxonomy" id="1892852"/>
    <lineage>
        <taxon>Bacteria</taxon>
        <taxon>Bacillati</taxon>
        <taxon>Actinomycetota</taxon>
        <taxon>Actinomycetes</taxon>
        <taxon>Pseudonocardiales</taxon>
        <taxon>Pseudonocardiaceae</taxon>
        <taxon>Solihabitans</taxon>
    </lineage>
</organism>